<dbReference type="InterPro" id="IPR001220">
    <property type="entry name" value="Legume_lectin_dom"/>
</dbReference>
<keyword evidence="4" id="KW-1185">Reference proteome</keyword>
<dbReference type="InterPro" id="IPR050258">
    <property type="entry name" value="Leguminous_Lectin"/>
</dbReference>
<organism evidence="4 5">
    <name type="scientific">Solanum pennellii</name>
    <name type="common">Tomato</name>
    <name type="synonym">Lycopersicon pennellii</name>
    <dbReference type="NCBI Taxonomy" id="28526"/>
    <lineage>
        <taxon>Eukaryota</taxon>
        <taxon>Viridiplantae</taxon>
        <taxon>Streptophyta</taxon>
        <taxon>Embryophyta</taxon>
        <taxon>Tracheophyta</taxon>
        <taxon>Spermatophyta</taxon>
        <taxon>Magnoliopsida</taxon>
        <taxon>eudicotyledons</taxon>
        <taxon>Gunneridae</taxon>
        <taxon>Pentapetalae</taxon>
        <taxon>asterids</taxon>
        <taxon>lamiids</taxon>
        <taxon>Solanales</taxon>
        <taxon>Solanaceae</taxon>
        <taxon>Solanoideae</taxon>
        <taxon>Solaneae</taxon>
        <taxon>Solanum</taxon>
        <taxon>Solanum subgen. Lycopersicon</taxon>
    </lineage>
</organism>
<reference evidence="5" key="2">
    <citation type="submission" date="2025-08" db="UniProtKB">
        <authorList>
            <consortium name="RefSeq"/>
        </authorList>
    </citation>
    <scope>IDENTIFICATION</scope>
</reference>
<dbReference type="PANTHER" id="PTHR32401">
    <property type="entry name" value="CONCANAVALIN A-LIKE LECTIN FAMILY PROTEIN"/>
    <property type="match status" value="1"/>
</dbReference>
<dbReference type="InterPro" id="IPR000985">
    <property type="entry name" value="Lectin_LegA_CS"/>
</dbReference>
<evidence type="ECO:0000259" key="3">
    <source>
        <dbReference type="Pfam" id="PF00139"/>
    </source>
</evidence>
<dbReference type="PANTHER" id="PTHR32401:SF49">
    <property type="entry name" value="OS10G0129200 PROTEIN"/>
    <property type="match status" value="1"/>
</dbReference>
<comment type="similarity">
    <text evidence="1">Belongs to the leguminous lectin family.</text>
</comment>
<dbReference type="Gene3D" id="2.60.120.200">
    <property type="match status" value="1"/>
</dbReference>
<dbReference type="RefSeq" id="XP_027767923.1">
    <property type="nucleotide sequence ID" value="XM_027912122.1"/>
</dbReference>
<dbReference type="SUPFAM" id="SSF49899">
    <property type="entry name" value="Concanavalin A-like lectins/glucanases"/>
    <property type="match status" value="1"/>
</dbReference>
<feature type="domain" description="Legume lectin" evidence="3">
    <location>
        <begin position="69"/>
        <end position="152"/>
    </location>
</feature>
<dbReference type="Proteomes" id="UP000694930">
    <property type="component" value="Chromosome 10"/>
</dbReference>
<sequence length="205" mass="22920">MDIMVDKNQPAFVPGSVIPDKHFAAGEGLGLACVDQQYSSKNHHFVAVEFDIFTNYYDPRGDHFNGTPNGTRTDAWITYNSISKNLSVVFTGFKPQGNTIVTILQNLSYILDMKEYLPEWVTVGFSGEIGTFSAIHTIYSWNFTSSFNYNGNITDPDIPIPRPMPNLYVPLQSLVLNPNVPLPRPMLNPDIPLPSHVPEDTSKQK</sequence>
<evidence type="ECO:0000256" key="2">
    <source>
        <dbReference type="ARBA" id="ARBA00022734"/>
    </source>
</evidence>
<accession>A0ABM1UWQ5</accession>
<evidence type="ECO:0000313" key="5">
    <source>
        <dbReference type="RefSeq" id="XP_027767923.1"/>
    </source>
</evidence>
<gene>
    <name evidence="5" type="primary">LOC107001323</name>
</gene>
<dbReference type="PROSITE" id="PS00308">
    <property type="entry name" value="LECTIN_LEGUME_ALPHA"/>
    <property type="match status" value="1"/>
</dbReference>
<dbReference type="Pfam" id="PF00139">
    <property type="entry name" value="Lectin_legB"/>
    <property type="match status" value="1"/>
</dbReference>
<evidence type="ECO:0000313" key="4">
    <source>
        <dbReference type="Proteomes" id="UP000694930"/>
    </source>
</evidence>
<evidence type="ECO:0000256" key="1">
    <source>
        <dbReference type="ARBA" id="ARBA00007606"/>
    </source>
</evidence>
<protein>
    <submittedName>
        <fullName evidence="5">Agglutinin-2-like</fullName>
    </submittedName>
</protein>
<name>A0ABM1UWQ5_SOLPN</name>
<dbReference type="InterPro" id="IPR013320">
    <property type="entry name" value="ConA-like_dom_sf"/>
</dbReference>
<proteinExistence type="inferred from homology"/>
<keyword evidence="2" id="KW-0430">Lectin</keyword>
<reference evidence="4" key="1">
    <citation type="journal article" date="2014" name="Nat. Genet.">
        <title>The genome of the stress-tolerant wild tomato species Solanum pennellii.</title>
        <authorList>
            <person name="Bolger A."/>
            <person name="Scossa F."/>
            <person name="Bolger M.E."/>
            <person name="Lanz C."/>
            <person name="Maumus F."/>
            <person name="Tohge T."/>
            <person name="Quesneville H."/>
            <person name="Alseekh S."/>
            <person name="Sorensen I."/>
            <person name="Lichtenstein G."/>
            <person name="Fich E.A."/>
            <person name="Conte M."/>
            <person name="Keller H."/>
            <person name="Schneeberger K."/>
            <person name="Schwacke R."/>
            <person name="Ofner I."/>
            <person name="Vrebalov J."/>
            <person name="Xu Y."/>
            <person name="Osorio S."/>
            <person name="Aflitos S.A."/>
            <person name="Schijlen E."/>
            <person name="Jimenez-Gomez J.M."/>
            <person name="Ryngajllo M."/>
            <person name="Kimura S."/>
            <person name="Kumar R."/>
            <person name="Koenig D."/>
            <person name="Headland L.R."/>
            <person name="Maloof J.N."/>
            <person name="Sinha N."/>
            <person name="van Ham R.C."/>
            <person name="Lankhorst R.K."/>
            <person name="Mao L."/>
            <person name="Vogel A."/>
            <person name="Arsova B."/>
            <person name="Panstruga R."/>
            <person name="Fei Z."/>
            <person name="Rose J.K."/>
            <person name="Zamir D."/>
            <person name="Carrari F."/>
            <person name="Giovannoni J.J."/>
            <person name="Weigel D."/>
            <person name="Usadel B."/>
            <person name="Fernie A.R."/>
        </authorList>
    </citation>
    <scope>NUCLEOTIDE SEQUENCE [LARGE SCALE GENOMIC DNA]</scope>
    <source>
        <strain evidence="4">cv. LA0716</strain>
    </source>
</reference>
<dbReference type="GeneID" id="107001323"/>